<organism evidence="3">
    <name type="scientific">freshwater metagenome</name>
    <dbReference type="NCBI Taxonomy" id="449393"/>
    <lineage>
        <taxon>unclassified sequences</taxon>
        <taxon>metagenomes</taxon>
        <taxon>ecological metagenomes</taxon>
    </lineage>
</organism>
<sequence>MTHRQILLISRPVGIPQREHFTLVESPLPVIGAGEVLVRNDFLSVDPAMRGWVNAAANYSEPVPLGGVMRSFAVGTVVESRCDEYAEGEQVLGEFGWQEFAAGLPAMITRRLPSTGLSPSLALGVLGLTGVTAWFGLTEVIAPREGDTVVVSTAAGAVGSVAGQLARLRGCRTVGITGGPEKVALCLDEFGFDAAVDYRSPTFAADLAAACPDGVDGYFDNTAGSITDTVLALINPRARIAVCGTASIDTWDPWPSGPRVERHLLTKRARMEGFLFFDFEHRLDEALDALTPLVRSGDLRYREEFLDGLEAAPDAIAGLYRSENLGKRLIRLGPPSP</sequence>
<dbReference type="Pfam" id="PF16884">
    <property type="entry name" value="ADH_N_2"/>
    <property type="match status" value="1"/>
</dbReference>
<accession>A0A6J7PGZ5</accession>
<reference evidence="3" key="1">
    <citation type="submission" date="2020-05" db="EMBL/GenBank/DDBJ databases">
        <authorList>
            <person name="Chiriac C."/>
            <person name="Salcher M."/>
            <person name="Ghai R."/>
            <person name="Kavagutti S V."/>
        </authorList>
    </citation>
    <scope>NUCLEOTIDE SEQUENCE</scope>
</reference>
<evidence type="ECO:0000313" key="3">
    <source>
        <dbReference type="EMBL" id="CAB5003705.1"/>
    </source>
</evidence>
<dbReference type="FunFam" id="3.40.50.720:FF:000121">
    <property type="entry name" value="Prostaglandin reductase 2"/>
    <property type="match status" value="1"/>
</dbReference>
<dbReference type="Pfam" id="PF00107">
    <property type="entry name" value="ADH_zinc_N"/>
    <property type="match status" value="1"/>
</dbReference>
<dbReference type="InterPro" id="IPR045010">
    <property type="entry name" value="MDR_fam"/>
</dbReference>
<dbReference type="InterPro" id="IPR036291">
    <property type="entry name" value="NAD(P)-bd_dom_sf"/>
</dbReference>
<proteinExistence type="predicted"/>
<dbReference type="Gene3D" id="3.90.180.10">
    <property type="entry name" value="Medium-chain alcohol dehydrogenases, catalytic domain"/>
    <property type="match status" value="1"/>
</dbReference>
<keyword evidence="1" id="KW-0560">Oxidoreductase</keyword>
<dbReference type="InterPro" id="IPR013149">
    <property type="entry name" value="ADH-like_C"/>
</dbReference>
<dbReference type="PANTHER" id="PTHR43205">
    <property type="entry name" value="PROSTAGLANDIN REDUCTASE"/>
    <property type="match status" value="1"/>
</dbReference>
<dbReference type="InterPro" id="IPR020843">
    <property type="entry name" value="ER"/>
</dbReference>
<dbReference type="SUPFAM" id="SSF51735">
    <property type="entry name" value="NAD(P)-binding Rossmann-fold domains"/>
    <property type="match status" value="1"/>
</dbReference>
<dbReference type="Gene3D" id="3.40.50.720">
    <property type="entry name" value="NAD(P)-binding Rossmann-like Domain"/>
    <property type="match status" value="1"/>
</dbReference>
<dbReference type="InterPro" id="IPR041694">
    <property type="entry name" value="ADH_N_2"/>
</dbReference>
<dbReference type="InterPro" id="IPR011032">
    <property type="entry name" value="GroES-like_sf"/>
</dbReference>
<dbReference type="SUPFAM" id="SSF50129">
    <property type="entry name" value="GroES-like"/>
    <property type="match status" value="1"/>
</dbReference>
<protein>
    <submittedName>
        <fullName evidence="3">Unannotated protein</fullName>
    </submittedName>
</protein>
<gene>
    <name evidence="3" type="ORF">UFOPK3992_00820</name>
</gene>
<evidence type="ECO:0000259" key="2">
    <source>
        <dbReference type="SMART" id="SM00829"/>
    </source>
</evidence>
<name>A0A6J7PGZ5_9ZZZZ</name>
<dbReference type="SMART" id="SM00829">
    <property type="entry name" value="PKS_ER"/>
    <property type="match status" value="1"/>
</dbReference>
<dbReference type="AlphaFoldDB" id="A0A6J7PGZ5"/>
<evidence type="ECO:0000256" key="1">
    <source>
        <dbReference type="ARBA" id="ARBA00023002"/>
    </source>
</evidence>
<dbReference type="CDD" id="cd05288">
    <property type="entry name" value="PGDH"/>
    <property type="match status" value="1"/>
</dbReference>
<dbReference type="EMBL" id="CAFBOZ010000101">
    <property type="protein sequence ID" value="CAB5003705.1"/>
    <property type="molecule type" value="Genomic_DNA"/>
</dbReference>
<feature type="domain" description="Enoyl reductase (ER)" evidence="2">
    <location>
        <begin position="14"/>
        <end position="330"/>
    </location>
</feature>
<dbReference type="GO" id="GO:0016628">
    <property type="term" value="F:oxidoreductase activity, acting on the CH-CH group of donors, NAD or NADP as acceptor"/>
    <property type="evidence" value="ECO:0007669"/>
    <property type="project" value="InterPro"/>
</dbReference>
<dbReference type="PANTHER" id="PTHR43205:SF7">
    <property type="entry name" value="PROSTAGLANDIN REDUCTASE 1"/>
    <property type="match status" value="1"/>
</dbReference>